<evidence type="ECO:0000256" key="1">
    <source>
        <dbReference type="SAM" id="Coils"/>
    </source>
</evidence>
<name>A0A0L0MX85_TOLOC</name>
<protein>
    <submittedName>
        <fullName evidence="3">Uncharacterized protein</fullName>
    </submittedName>
</protein>
<sequence>MRSDTRVGSVAMTRTCEGGHNRGNRGNQNRGTARDLPLQQTTIRFAATLGAGPTKHYPDHGVPPPVFLRHRQNSQIPQGFKPNEQALFDKEIKVLSIVLRLPSLNRKAPRVVGGDPKSRTLVLEYPRLRWLPLHRRAQKCSLDINTLGRLKSMLCGSVNELYCHNVSYPVQEETIFLVKRSSGWDFFLGGWQNCTLRNQAGVTEWNKQKEAQLEEINRLFKQLEEQSHATGGSEHGGGDDVVEQVTAAGHSYAAEAGLS</sequence>
<evidence type="ECO:0000256" key="2">
    <source>
        <dbReference type="SAM" id="MobiDB-lite"/>
    </source>
</evidence>
<organism evidence="3 4">
    <name type="scientific">Tolypocladium ophioglossoides (strain CBS 100239)</name>
    <name type="common">Snaketongue truffleclub</name>
    <name type="synonym">Elaphocordyceps ophioglossoides</name>
    <dbReference type="NCBI Taxonomy" id="1163406"/>
    <lineage>
        <taxon>Eukaryota</taxon>
        <taxon>Fungi</taxon>
        <taxon>Dikarya</taxon>
        <taxon>Ascomycota</taxon>
        <taxon>Pezizomycotina</taxon>
        <taxon>Sordariomycetes</taxon>
        <taxon>Hypocreomycetidae</taxon>
        <taxon>Hypocreales</taxon>
        <taxon>Ophiocordycipitaceae</taxon>
        <taxon>Tolypocladium</taxon>
    </lineage>
</organism>
<feature type="coiled-coil region" evidence="1">
    <location>
        <begin position="202"/>
        <end position="229"/>
    </location>
</feature>
<evidence type="ECO:0000313" key="3">
    <source>
        <dbReference type="EMBL" id="KND86386.1"/>
    </source>
</evidence>
<dbReference type="Proteomes" id="UP000036947">
    <property type="component" value="Unassembled WGS sequence"/>
</dbReference>
<gene>
    <name evidence="3" type="ORF">TOPH_08992</name>
</gene>
<proteinExistence type="predicted"/>
<dbReference type="OrthoDB" id="10637715at2759"/>
<accession>A0A0L0MX85</accession>
<comment type="caution">
    <text evidence="3">The sequence shown here is derived from an EMBL/GenBank/DDBJ whole genome shotgun (WGS) entry which is preliminary data.</text>
</comment>
<dbReference type="EMBL" id="LFRF01000059">
    <property type="protein sequence ID" value="KND86386.1"/>
    <property type="molecule type" value="Genomic_DNA"/>
</dbReference>
<keyword evidence="1" id="KW-0175">Coiled coil</keyword>
<dbReference type="AlphaFoldDB" id="A0A0L0MX85"/>
<feature type="region of interest" description="Disordered" evidence="2">
    <location>
        <begin position="1"/>
        <end position="34"/>
    </location>
</feature>
<keyword evidence="4" id="KW-1185">Reference proteome</keyword>
<evidence type="ECO:0000313" key="4">
    <source>
        <dbReference type="Proteomes" id="UP000036947"/>
    </source>
</evidence>
<reference evidence="3 4" key="1">
    <citation type="journal article" date="2015" name="BMC Genomics">
        <title>The genome of the truffle-parasite Tolypocladium ophioglossoides and the evolution of antifungal peptaibiotics.</title>
        <authorList>
            <person name="Quandt C.A."/>
            <person name="Bushley K.E."/>
            <person name="Spatafora J.W."/>
        </authorList>
    </citation>
    <scope>NUCLEOTIDE SEQUENCE [LARGE SCALE GENOMIC DNA]</scope>
    <source>
        <strain evidence="3 4">CBS 100239</strain>
    </source>
</reference>